<sequence>MKKIVSPIIIAAGLIVLISLLVLNKKEAIDSKTFRVDNGFGYEITSNKKVLIKQNYIPAIQKNKPFFSEEDADKVACLVINKLKTRNSPTVSLKELIILKIQLNAFK</sequence>
<keyword evidence="3" id="KW-1185">Reference proteome</keyword>
<feature type="transmembrane region" description="Helical" evidence="1">
    <location>
        <begin position="6"/>
        <end position="23"/>
    </location>
</feature>
<gene>
    <name evidence="2" type="ORF">N1F79_21425</name>
</gene>
<evidence type="ECO:0000256" key="1">
    <source>
        <dbReference type="SAM" id="Phobius"/>
    </source>
</evidence>
<name>A0ABU7XY87_9FLAO</name>
<dbReference type="RefSeq" id="WP_303307980.1">
    <property type="nucleotide sequence ID" value="NZ_JAODOP010000004.1"/>
</dbReference>
<reference evidence="2 3" key="1">
    <citation type="submission" date="2022-09" db="EMBL/GenBank/DDBJ databases">
        <title>Genome sequencing of Flavivirga sp. MEBiC05379.</title>
        <authorList>
            <person name="Oh H.-M."/>
            <person name="Kwon K.K."/>
            <person name="Park M.J."/>
            <person name="Yang S.-H."/>
        </authorList>
    </citation>
    <scope>NUCLEOTIDE SEQUENCE [LARGE SCALE GENOMIC DNA]</scope>
    <source>
        <strain evidence="2 3">MEBiC05379</strain>
    </source>
</reference>
<evidence type="ECO:0000313" key="2">
    <source>
        <dbReference type="EMBL" id="MEF3835700.1"/>
    </source>
</evidence>
<evidence type="ECO:0000313" key="3">
    <source>
        <dbReference type="Proteomes" id="UP001337305"/>
    </source>
</evidence>
<keyword evidence="1" id="KW-0472">Membrane</keyword>
<proteinExistence type="predicted"/>
<dbReference type="InterPro" id="IPR032593">
    <property type="entry name" value="DUF4907"/>
</dbReference>
<comment type="caution">
    <text evidence="2">The sequence shown here is derived from an EMBL/GenBank/DDBJ whole genome shotgun (WGS) entry which is preliminary data.</text>
</comment>
<dbReference type="Pfam" id="PF16250">
    <property type="entry name" value="DUF4907"/>
    <property type="match status" value="1"/>
</dbReference>
<keyword evidence="1" id="KW-0812">Transmembrane</keyword>
<dbReference type="Proteomes" id="UP001337305">
    <property type="component" value="Unassembled WGS sequence"/>
</dbReference>
<protein>
    <submittedName>
        <fullName evidence="2">DUF4907 domain-containing protein</fullName>
    </submittedName>
</protein>
<dbReference type="EMBL" id="JAODOP010000004">
    <property type="protein sequence ID" value="MEF3835700.1"/>
    <property type="molecule type" value="Genomic_DNA"/>
</dbReference>
<organism evidence="2 3">
    <name type="scientific">Flavivirga spongiicola</name>
    <dbReference type="NCBI Taxonomy" id="421621"/>
    <lineage>
        <taxon>Bacteria</taxon>
        <taxon>Pseudomonadati</taxon>
        <taxon>Bacteroidota</taxon>
        <taxon>Flavobacteriia</taxon>
        <taxon>Flavobacteriales</taxon>
        <taxon>Flavobacteriaceae</taxon>
        <taxon>Flavivirga</taxon>
    </lineage>
</organism>
<accession>A0ABU7XY87</accession>
<keyword evidence="1" id="KW-1133">Transmembrane helix</keyword>